<dbReference type="AlphaFoldDB" id="A0A845V262"/>
<evidence type="ECO:0000259" key="11">
    <source>
        <dbReference type="Pfam" id="PF01618"/>
    </source>
</evidence>
<feature type="domain" description="MotA/TolQ/ExbB proton channel" evidence="11">
    <location>
        <begin position="348"/>
        <end position="465"/>
    </location>
</feature>
<evidence type="ECO:0000256" key="7">
    <source>
        <dbReference type="SAM" id="Coils"/>
    </source>
</evidence>
<feature type="transmembrane region" description="Helical" evidence="9">
    <location>
        <begin position="428"/>
        <end position="453"/>
    </location>
</feature>
<evidence type="ECO:0000313" key="13">
    <source>
        <dbReference type="Proteomes" id="UP000484885"/>
    </source>
</evidence>
<feature type="coiled-coil region" evidence="7">
    <location>
        <begin position="66"/>
        <end position="139"/>
    </location>
</feature>
<evidence type="ECO:0000256" key="8">
    <source>
        <dbReference type="SAM" id="MobiDB-lite"/>
    </source>
</evidence>
<dbReference type="Proteomes" id="UP000484885">
    <property type="component" value="Unassembled WGS sequence"/>
</dbReference>
<keyword evidence="5 9" id="KW-0472">Membrane</keyword>
<feature type="transmembrane region" description="Helical" evidence="9">
    <location>
        <begin position="288"/>
        <end position="310"/>
    </location>
</feature>
<evidence type="ECO:0000256" key="3">
    <source>
        <dbReference type="ARBA" id="ARBA00022692"/>
    </source>
</evidence>
<sequence>MQAISLRIFITLGLLLAAGMGLAQDEPQATRAEEPTLTEAPSDDPSAETADEQDGQTVAEQPPSLRQAYQREFAFLQGQKADLERRLAAFTDTAEREQSRLQADIEALERELIDLTAQADRLEDQVFEAERSVDSAGENVNLLAATFQQAEVTVDGYQAPALEGDSIPREADVQALFAAVAGELDQRGRIRAESGEFFLADGTRVGGEIVHVGRVASYGISERGAGVLAPAGEGELKLWNETSAEAARALAAGQTVDPLPIFIYENLRTEVEHSTERGLFDKVAQGGVIGWIIFGLGMVALLLVLLRAIFLWRAGRSTGRVVDRVEGHIRRRDREGALAVLDKRHGATARVVATAIRNLDRNREHLEDIVSEAILHESSHLNRLGAFIMVIAAVAPLLGLLGTVTGMISTFDVITEFGTGDPKLLSGGISIALVTTEMGLIVAIPTLLLGTLLSSWAERIKDDMEQAALRVSNQYSEAREPGQPAPA</sequence>
<keyword evidence="10" id="KW-0732">Signal</keyword>
<evidence type="ECO:0000256" key="2">
    <source>
        <dbReference type="ARBA" id="ARBA00022475"/>
    </source>
</evidence>
<comment type="similarity">
    <text evidence="6">Belongs to the exbB/tolQ family.</text>
</comment>
<accession>A0A845V262</accession>
<evidence type="ECO:0000256" key="9">
    <source>
        <dbReference type="SAM" id="Phobius"/>
    </source>
</evidence>
<keyword evidence="6" id="KW-0653">Protein transport</keyword>
<keyword evidence="13" id="KW-1185">Reference proteome</keyword>
<comment type="subcellular location">
    <subcellularLocation>
        <location evidence="1">Cell membrane</location>
        <topology evidence="1">Multi-pass membrane protein</topology>
    </subcellularLocation>
    <subcellularLocation>
        <location evidence="6">Membrane</location>
        <topology evidence="6">Multi-pass membrane protein</topology>
    </subcellularLocation>
</comment>
<dbReference type="GO" id="GO:0005886">
    <property type="term" value="C:plasma membrane"/>
    <property type="evidence" value="ECO:0007669"/>
    <property type="project" value="UniProtKB-SubCell"/>
</dbReference>
<keyword evidence="12" id="KW-0966">Cell projection</keyword>
<keyword evidence="6" id="KW-0813">Transport</keyword>
<dbReference type="InterPro" id="IPR050790">
    <property type="entry name" value="ExbB/TolQ_transport"/>
</dbReference>
<gene>
    <name evidence="12" type="ORF">G3I74_11475</name>
</gene>
<name>A0A845V262_9GAMM</name>
<dbReference type="PANTHER" id="PTHR30625">
    <property type="entry name" value="PROTEIN TOLQ"/>
    <property type="match status" value="1"/>
</dbReference>
<evidence type="ECO:0000256" key="5">
    <source>
        <dbReference type="ARBA" id="ARBA00023136"/>
    </source>
</evidence>
<evidence type="ECO:0000256" key="10">
    <source>
        <dbReference type="SAM" id="SignalP"/>
    </source>
</evidence>
<organism evidence="12 13">
    <name type="scientific">Wenzhouxiangella limi</name>
    <dbReference type="NCBI Taxonomy" id="2707351"/>
    <lineage>
        <taxon>Bacteria</taxon>
        <taxon>Pseudomonadati</taxon>
        <taxon>Pseudomonadota</taxon>
        <taxon>Gammaproteobacteria</taxon>
        <taxon>Chromatiales</taxon>
        <taxon>Wenzhouxiangellaceae</taxon>
        <taxon>Wenzhouxiangella</taxon>
    </lineage>
</organism>
<reference evidence="12 13" key="1">
    <citation type="submission" date="2020-02" db="EMBL/GenBank/DDBJ databases">
        <authorList>
            <person name="Zhang X.-Y."/>
        </authorList>
    </citation>
    <scope>NUCLEOTIDE SEQUENCE [LARGE SCALE GENOMIC DNA]</scope>
    <source>
        <strain evidence="12 13">C33</strain>
    </source>
</reference>
<feature type="region of interest" description="Disordered" evidence="8">
    <location>
        <begin position="26"/>
        <end position="61"/>
    </location>
</feature>
<evidence type="ECO:0000256" key="6">
    <source>
        <dbReference type="RuleBase" id="RU004057"/>
    </source>
</evidence>
<dbReference type="Pfam" id="PF01618">
    <property type="entry name" value="MotA_ExbB"/>
    <property type="match status" value="1"/>
</dbReference>
<dbReference type="GO" id="GO:0017038">
    <property type="term" value="P:protein import"/>
    <property type="evidence" value="ECO:0007669"/>
    <property type="project" value="TreeGrafter"/>
</dbReference>
<dbReference type="InterPro" id="IPR002898">
    <property type="entry name" value="MotA_ExbB_proton_chnl"/>
</dbReference>
<feature type="signal peptide" evidence="10">
    <location>
        <begin position="1"/>
        <end position="23"/>
    </location>
</feature>
<keyword evidence="3 9" id="KW-0812">Transmembrane</keyword>
<keyword evidence="12" id="KW-0969">Cilium</keyword>
<feature type="compositionally biased region" description="Acidic residues" evidence="8">
    <location>
        <begin position="41"/>
        <end position="54"/>
    </location>
</feature>
<feature type="transmembrane region" description="Helical" evidence="9">
    <location>
        <begin position="384"/>
        <end position="408"/>
    </location>
</feature>
<comment type="caution">
    <text evidence="12">The sequence shown here is derived from an EMBL/GenBank/DDBJ whole genome shotgun (WGS) entry which is preliminary data.</text>
</comment>
<keyword evidence="4 9" id="KW-1133">Transmembrane helix</keyword>
<proteinExistence type="inferred from homology"/>
<dbReference type="RefSeq" id="WP_164211751.1">
    <property type="nucleotide sequence ID" value="NZ_JAAGSC010000042.1"/>
</dbReference>
<dbReference type="EMBL" id="JAAGSC010000042">
    <property type="protein sequence ID" value="NDY96350.1"/>
    <property type="molecule type" value="Genomic_DNA"/>
</dbReference>
<dbReference type="PANTHER" id="PTHR30625:SF11">
    <property type="entry name" value="MOTA_TOLQ_EXBB PROTON CHANNEL DOMAIN-CONTAINING PROTEIN"/>
    <property type="match status" value="1"/>
</dbReference>
<keyword evidence="7" id="KW-0175">Coiled coil</keyword>
<feature type="chain" id="PRO_5032703453" evidence="10">
    <location>
        <begin position="24"/>
        <end position="487"/>
    </location>
</feature>
<evidence type="ECO:0000256" key="4">
    <source>
        <dbReference type="ARBA" id="ARBA00022989"/>
    </source>
</evidence>
<keyword evidence="2" id="KW-1003">Cell membrane</keyword>
<evidence type="ECO:0000313" key="12">
    <source>
        <dbReference type="EMBL" id="NDY96350.1"/>
    </source>
</evidence>
<evidence type="ECO:0000256" key="1">
    <source>
        <dbReference type="ARBA" id="ARBA00004651"/>
    </source>
</evidence>
<protein>
    <submittedName>
        <fullName evidence="12">Flagellar motor protein MotA</fullName>
    </submittedName>
</protein>
<keyword evidence="12" id="KW-0282">Flagellum</keyword>